<protein>
    <submittedName>
        <fullName evidence="3">Uncharacterized protein</fullName>
    </submittedName>
</protein>
<name>G5I9N5_9FIRM</name>
<dbReference type="AlphaFoldDB" id="G5I9N5"/>
<dbReference type="RefSeq" id="WP_006778207.1">
    <property type="nucleotide sequence ID" value="NZ_CP040506.1"/>
</dbReference>
<dbReference type="PATRIC" id="fig|742737.3.peg.219"/>
<evidence type="ECO:0000313" key="4">
    <source>
        <dbReference type="Proteomes" id="UP000005384"/>
    </source>
</evidence>
<dbReference type="Proteomes" id="UP000005384">
    <property type="component" value="Unassembled WGS sequence"/>
</dbReference>
<accession>G5I9N5</accession>
<dbReference type="EMBL" id="ADLN01000001">
    <property type="protein sequence ID" value="EHI61774.1"/>
    <property type="molecule type" value="Genomic_DNA"/>
</dbReference>
<feature type="compositionally biased region" description="Basic and acidic residues" evidence="1">
    <location>
        <begin position="200"/>
        <end position="240"/>
    </location>
</feature>
<keyword evidence="2" id="KW-0472">Membrane</keyword>
<evidence type="ECO:0000256" key="2">
    <source>
        <dbReference type="SAM" id="Phobius"/>
    </source>
</evidence>
<feature type="transmembrane region" description="Helical" evidence="2">
    <location>
        <begin position="12"/>
        <end position="32"/>
    </location>
</feature>
<reference evidence="3 4" key="1">
    <citation type="submission" date="2011-08" db="EMBL/GenBank/DDBJ databases">
        <title>The Genome Sequence of Clostridium hathewayi WAL-18680.</title>
        <authorList>
            <consortium name="The Broad Institute Genome Sequencing Platform"/>
            <person name="Earl A."/>
            <person name="Ward D."/>
            <person name="Feldgarden M."/>
            <person name="Gevers D."/>
            <person name="Finegold S.M."/>
            <person name="Summanen P.H."/>
            <person name="Molitoris D.R."/>
            <person name="Song M."/>
            <person name="Daigneault M."/>
            <person name="Allen-Vercoe E."/>
            <person name="Young S.K."/>
            <person name="Zeng Q."/>
            <person name="Gargeya S."/>
            <person name="Fitzgerald M."/>
            <person name="Haas B."/>
            <person name="Abouelleil A."/>
            <person name="Alvarado L."/>
            <person name="Arachchi H.M."/>
            <person name="Berlin A."/>
            <person name="Brown A."/>
            <person name="Chapman S.B."/>
            <person name="Chen Z."/>
            <person name="Dunbar C."/>
            <person name="Freedman E."/>
            <person name="Gearin G."/>
            <person name="Gellesch M."/>
            <person name="Goldberg J."/>
            <person name="Griggs A."/>
            <person name="Gujja S."/>
            <person name="Heiman D."/>
            <person name="Howarth C."/>
            <person name="Larson L."/>
            <person name="Lui A."/>
            <person name="MacDonald P.J.P."/>
            <person name="Montmayeur A."/>
            <person name="Murphy C."/>
            <person name="Neiman D."/>
            <person name="Pearson M."/>
            <person name="Priest M."/>
            <person name="Roberts A."/>
            <person name="Saif S."/>
            <person name="Shea T."/>
            <person name="Shenoy N."/>
            <person name="Sisk P."/>
            <person name="Stolte C."/>
            <person name="Sykes S."/>
            <person name="Wortman J."/>
            <person name="Nusbaum C."/>
            <person name="Birren B."/>
        </authorList>
    </citation>
    <scope>NUCLEOTIDE SEQUENCE [LARGE SCALE GENOMIC DNA]</scope>
    <source>
        <strain evidence="3 4">WAL-18680</strain>
    </source>
</reference>
<proteinExistence type="predicted"/>
<organism evidence="3 4">
    <name type="scientific">Hungatella hathewayi WAL-18680</name>
    <dbReference type="NCBI Taxonomy" id="742737"/>
    <lineage>
        <taxon>Bacteria</taxon>
        <taxon>Bacillati</taxon>
        <taxon>Bacillota</taxon>
        <taxon>Clostridia</taxon>
        <taxon>Lachnospirales</taxon>
        <taxon>Lachnospiraceae</taxon>
        <taxon>Hungatella</taxon>
    </lineage>
</organism>
<evidence type="ECO:0000256" key="1">
    <source>
        <dbReference type="SAM" id="MobiDB-lite"/>
    </source>
</evidence>
<feature type="transmembrane region" description="Helical" evidence="2">
    <location>
        <begin position="98"/>
        <end position="116"/>
    </location>
</feature>
<dbReference type="OrthoDB" id="1934172at2"/>
<keyword evidence="2" id="KW-1133">Transmembrane helix</keyword>
<sequence length="299" mass="34102">MLQFLETGKALYVLTAICLLGVLSRFTARGLYKRLIKETDNMTLTKNRFMRELKQKTENTYRLNQGIHNTQAYLEKQLYGYRFIGLSLNGWTSFASQMTLLCFLAGGAAAFGAYWFRCDNYYIVLYGSMGILTGLFTMLIDYGVNLGGKKQQLVLALQDYLENSLFNRLSKETGAAINMMEDTARETARSGSSKSIRPISRPERVDRAERVERATATKEPEEAPQPIKRERASRTSRKELAPQQEPDVVNSRRDIDYLKRSLEQIAASREKNRSEGDWVKALTPDEMQLVGDILKEYLA</sequence>
<feature type="transmembrane region" description="Helical" evidence="2">
    <location>
        <begin position="122"/>
        <end position="144"/>
    </location>
</feature>
<evidence type="ECO:0000313" key="3">
    <source>
        <dbReference type="EMBL" id="EHI61774.1"/>
    </source>
</evidence>
<dbReference type="HOGENOM" id="CLU_062388_0_0_9"/>
<feature type="region of interest" description="Disordered" evidence="1">
    <location>
        <begin position="183"/>
        <end position="252"/>
    </location>
</feature>
<comment type="caution">
    <text evidence="3">The sequence shown here is derived from an EMBL/GenBank/DDBJ whole genome shotgun (WGS) entry which is preliminary data.</text>
</comment>
<keyword evidence="4" id="KW-1185">Reference proteome</keyword>
<gene>
    <name evidence="3" type="ORF">HMPREF9473_00225</name>
</gene>
<keyword evidence="2" id="KW-0812">Transmembrane</keyword>